<comment type="similarity">
    <text evidence="2 5">Belongs to the universal stress protein A family.</text>
</comment>
<keyword evidence="8" id="KW-1185">Reference proteome</keyword>
<evidence type="ECO:0000256" key="5">
    <source>
        <dbReference type="PIRNR" id="PIRNR006276"/>
    </source>
</evidence>
<feature type="domain" description="UspA" evidence="6">
    <location>
        <begin position="6"/>
        <end position="152"/>
    </location>
</feature>
<evidence type="ECO:0000313" key="7">
    <source>
        <dbReference type="EMBL" id="MEY6433662.1"/>
    </source>
</evidence>
<protein>
    <recommendedName>
        <fullName evidence="5">Universal stress protein</fullName>
    </recommendedName>
</protein>
<proteinExistence type="inferred from homology"/>
<organism evidence="7 8">
    <name type="scientific">Thioalkalicoccus limnaeus</name>
    <dbReference type="NCBI Taxonomy" id="120681"/>
    <lineage>
        <taxon>Bacteria</taxon>
        <taxon>Pseudomonadati</taxon>
        <taxon>Pseudomonadota</taxon>
        <taxon>Gammaproteobacteria</taxon>
        <taxon>Chromatiales</taxon>
        <taxon>Chromatiaceae</taxon>
        <taxon>Thioalkalicoccus</taxon>
    </lineage>
</organism>
<dbReference type="Proteomes" id="UP001564408">
    <property type="component" value="Unassembled WGS sequence"/>
</dbReference>
<dbReference type="PANTHER" id="PTHR46268">
    <property type="entry name" value="STRESS RESPONSE PROTEIN NHAX"/>
    <property type="match status" value="1"/>
</dbReference>
<evidence type="ECO:0000256" key="2">
    <source>
        <dbReference type="ARBA" id="ARBA00008791"/>
    </source>
</evidence>
<evidence type="ECO:0000256" key="3">
    <source>
        <dbReference type="ARBA" id="ARBA00011738"/>
    </source>
</evidence>
<sequence length="162" mass="17652">MSDSTYRHLLLATDLTPEGQPVIERAKQLRDIFGARLTLLHILANLPTAVEYMPMSYSGDMILPKGFDLENELLTLARAQLDELGEILSVPPPDRLIKIGTTGYRIDATADELGVDLIVIGNRGRHGLRALFAPSTSKAVLRVQSCDVLCVPIGGRDDDQGS</sequence>
<dbReference type="Gene3D" id="3.40.50.620">
    <property type="entry name" value="HUPs"/>
    <property type="match status" value="1"/>
</dbReference>
<dbReference type="EMBL" id="JBDKXB010000025">
    <property type="protein sequence ID" value="MEY6433662.1"/>
    <property type="molecule type" value="Genomic_DNA"/>
</dbReference>
<reference evidence="7 8" key="1">
    <citation type="submission" date="2024-05" db="EMBL/GenBank/DDBJ databases">
        <title>Genome Sequence and Characterization of the New Strain Purple Sulfur Bacterium of Genus Thioalkalicoccus.</title>
        <authorList>
            <person name="Bryantseva I.A."/>
            <person name="Kyndt J.A."/>
            <person name="Imhoff J.F."/>
        </authorList>
    </citation>
    <scope>NUCLEOTIDE SEQUENCE [LARGE SCALE GENOMIC DNA]</scope>
    <source>
        <strain evidence="7 8">Um2</strain>
    </source>
</reference>
<dbReference type="SUPFAM" id="SSF52402">
    <property type="entry name" value="Adenine nucleotide alpha hydrolases-like"/>
    <property type="match status" value="1"/>
</dbReference>
<dbReference type="InterPro" id="IPR014729">
    <property type="entry name" value="Rossmann-like_a/b/a_fold"/>
</dbReference>
<dbReference type="PIRSF" id="PIRSF006276">
    <property type="entry name" value="UspA"/>
    <property type="match status" value="1"/>
</dbReference>
<evidence type="ECO:0000256" key="4">
    <source>
        <dbReference type="ARBA" id="ARBA00022490"/>
    </source>
</evidence>
<name>A0ABV4BK21_9GAMM</name>
<dbReference type="Pfam" id="PF00582">
    <property type="entry name" value="Usp"/>
    <property type="match status" value="1"/>
</dbReference>
<dbReference type="InterPro" id="IPR006016">
    <property type="entry name" value="UspA"/>
</dbReference>
<comment type="subunit">
    <text evidence="3">Homodimer.</text>
</comment>
<comment type="subcellular location">
    <subcellularLocation>
        <location evidence="1 5">Cytoplasm</location>
    </subcellularLocation>
</comment>
<comment type="caution">
    <text evidence="7">The sequence shown here is derived from an EMBL/GenBank/DDBJ whole genome shotgun (WGS) entry which is preliminary data.</text>
</comment>
<dbReference type="InterPro" id="IPR006015">
    <property type="entry name" value="Universal_stress_UspA"/>
</dbReference>
<dbReference type="PRINTS" id="PR01438">
    <property type="entry name" value="UNVRSLSTRESS"/>
</dbReference>
<dbReference type="PANTHER" id="PTHR46268:SF23">
    <property type="entry name" value="UNIVERSAL STRESS PROTEIN A-RELATED"/>
    <property type="match status" value="1"/>
</dbReference>
<gene>
    <name evidence="7" type="ORF">ABC977_14755</name>
</gene>
<evidence type="ECO:0000256" key="1">
    <source>
        <dbReference type="ARBA" id="ARBA00004496"/>
    </source>
</evidence>
<accession>A0ABV4BK21</accession>
<dbReference type="RefSeq" id="WP_369668048.1">
    <property type="nucleotide sequence ID" value="NZ_JBDKXB010000025.1"/>
</dbReference>
<keyword evidence="4 5" id="KW-0963">Cytoplasm</keyword>
<evidence type="ECO:0000259" key="6">
    <source>
        <dbReference type="Pfam" id="PF00582"/>
    </source>
</evidence>
<evidence type="ECO:0000313" key="8">
    <source>
        <dbReference type="Proteomes" id="UP001564408"/>
    </source>
</evidence>